<proteinExistence type="predicted"/>
<evidence type="ECO:0000256" key="3">
    <source>
        <dbReference type="PROSITE-ProRule" id="PRU00023"/>
    </source>
</evidence>
<evidence type="ECO:0000256" key="1">
    <source>
        <dbReference type="ARBA" id="ARBA00022737"/>
    </source>
</evidence>
<evidence type="ECO:0000256" key="4">
    <source>
        <dbReference type="SAM" id="MobiDB-lite"/>
    </source>
</evidence>
<keyword evidence="6" id="KW-1185">Reference proteome</keyword>
<organism evidence="5 6">
    <name type="scientific">Clavelina lepadiformis</name>
    <name type="common">Light-bulb sea squirt</name>
    <name type="synonym">Ascidia lepadiformis</name>
    <dbReference type="NCBI Taxonomy" id="159417"/>
    <lineage>
        <taxon>Eukaryota</taxon>
        <taxon>Metazoa</taxon>
        <taxon>Chordata</taxon>
        <taxon>Tunicata</taxon>
        <taxon>Ascidiacea</taxon>
        <taxon>Aplousobranchia</taxon>
        <taxon>Clavelinidae</taxon>
        <taxon>Clavelina</taxon>
    </lineage>
</organism>
<evidence type="ECO:0000313" key="6">
    <source>
        <dbReference type="Proteomes" id="UP001642483"/>
    </source>
</evidence>
<evidence type="ECO:0000313" key="5">
    <source>
        <dbReference type="EMBL" id="CAK8679781.1"/>
    </source>
</evidence>
<feature type="region of interest" description="Disordered" evidence="4">
    <location>
        <begin position="1"/>
        <end position="45"/>
    </location>
</feature>
<feature type="compositionally biased region" description="Basic and acidic residues" evidence="4">
    <location>
        <begin position="1"/>
        <end position="11"/>
    </location>
</feature>
<dbReference type="PROSITE" id="PS50297">
    <property type="entry name" value="ANK_REP_REGION"/>
    <property type="match status" value="3"/>
</dbReference>
<evidence type="ECO:0000256" key="2">
    <source>
        <dbReference type="ARBA" id="ARBA00023043"/>
    </source>
</evidence>
<keyword evidence="2 3" id="KW-0040">ANK repeat</keyword>
<dbReference type="Gene3D" id="1.25.40.20">
    <property type="entry name" value="Ankyrin repeat-containing domain"/>
    <property type="match status" value="1"/>
</dbReference>
<name>A0ABP0FJF9_CLALP</name>
<feature type="repeat" description="ANK" evidence="3">
    <location>
        <begin position="335"/>
        <end position="367"/>
    </location>
</feature>
<comment type="caution">
    <text evidence="5">The sequence shown here is derived from an EMBL/GenBank/DDBJ whole genome shotgun (WGS) entry which is preliminary data.</text>
</comment>
<accession>A0ABP0FJF9</accession>
<keyword evidence="1" id="KW-0677">Repeat</keyword>
<dbReference type="Pfam" id="PF00023">
    <property type="entry name" value="Ank"/>
    <property type="match status" value="1"/>
</dbReference>
<gene>
    <name evidence="5" type="ORF">CVLEPA_LOCUS10032</name>
</gene>
<dbReference type="SMART" id="SM00248">
    <property type="entry name" value="ANK"/>
    <property type="match status" value="6"/>
</dbReference>
<dbReference type="PANTHER" id="PTHR46680">
    <property type="entry name" value="NF-KAPPA-B INHIBITOR ALPHA"/>
    <property type="match status" value="1"/>
</dbReference>
<dbReference type="InterPro" id="IPR051070">
    <property type="entry name" value="NF-kappa-B_inhibitor"/>
</dbReference>
<dbReference type="Pfam" id="PF12796">
    <property type="entry name" value="Ank_2"/>
    <property type="match status" value="2"/>
</dbReference>
<dbReference type="InterPro" id="IPR036770">
    <property type="entry name" value="Ankyrin_rpt-contain_sf"/>
</dbReference>
<dbReference type="SUPFAM" id="SSF48403">
    <property type="entry name" value="Ankyrin repeat"/>
    <property type="match status" value="1"/>
</dbReference>
<protein>
    <recommendedName>
        <fullName evidence="7">NF-kappa-B inhibitor cactus</fullName>
    </recommendedName>
</protein>
<feature type="compositionally biased region" description="Basic and acidic residues" evidence="4">
    <location>
        <begin position="30"/>
        <end position="42"/>
    </location>
</feature>
<sequence>MDRNDVDKDFASFRSQLGDFNPSHEGMPSSKEHMFDPDRLDSGIESYTSFDESRCSSMQNPYTRNFEPIVTNQLSKMSIAAPVSQPEERFKSVDTMEDRLDSGFQSTSLTEDQIKMLVAPKEESVAQKQELTEEEKSSVDELLQWYLPDGEGDTYLQLAIIQKKVDMAFKVIQMCPMPELLDVTNDNQQTALHLAVLTDQPELVRCLVAYGANLTSKDRQGNTALHAACERGLAACLEMLTVKLDADEDPGLQKTTLPQNVNERNYFGFTPLHLAAINNHGHVVKSLTNDLHCDVNVGDLKSGRTALHHAVERRCMDATRTLLRCNPDVNALTYNECSALHLAAARGLRSEAKTLLDNGADLYLITRDDYDVFELATEHPVLQHALRDAEKKFKLRFRSEQQNVIG</sequence>
<dbReference type="PANTHER" id="PTHR46680:SF3">
    <property type="entry name" value="NF-KAPPA-B INHIBITOR CACTUS"/>
    <property type="match status" value="1"/>
</dbReference>
<feature type="repeat" description="ANK" evidence="3">
    <location>
        <begin position="302"/>
        <end position="334"/>
    </location>
</feature>
<evidence type="ECO:0008006" key="7">
    <source>
        <dbReference type="Google" id="ProtNLM"/>
    </source>
</evidence>
<dbReference type="Proteomes" id="UP001642483">
    <property type="component" value="Unassembled WGS sequence"/>
</dbReference>
<feature type="repeat" description="ANK" evidence="3">
    <location>
        <begin position="187"/>
        <end position="219"/>
    </location>
</feature>
<dbReference type="InterPro" id="IPR002110">
    <property type="entry name" value="Ankyrin_rpt"/>
</dbReference>
<reference evidence="5 6" key="1">
    <citation type="submission" date="2024-02" db="EMBL/GenBank/DDBJ databases">
        <authorList>
            <person name="Daric V."/>
            <person name="Darras S."/>
        </authorList>
    </citation>
    <scope>NUCLEOTIDE SEQUENCE [LARGE SCALE GENOMIC DNA]</scope>
</reference>
<dbReference type="EMBL" id="CAWYQH010000068">
    <property type="protein sequence ID" value="CAK8679781.1"/>
    <property type="molecule type" value="Genomic_DNA"/>
</dbReference>
<dbReference type="PROSITE" id="PS50088">
    <property type="entry name" value="ANK_REPEAT"/>
    <property type="match status" value="3"/>
</dbReference>